<protein>
    <submittedName>
        <fullName evidence="2">Uncharacterized protein</fullName>
    </submittedName>
</protein>
<organism evidence="2 3">
    <name type="scientific">Candidatus Methylumidiphilus alinenensis</name>
    <dbReference type="NCBI Taxonomy" id="2202197"/>
    <lineage>
        <taxon>Bacteria</taxon>
        <taxon>Pseudomonadati</taxon>
        <taxon>Pseudomonadota</taxon>
        <taxon>Gammaproteobacteria</taxon>
        <taxon>Methylococcales</taxon>
        <taxon>Candidatus Methylumidiphilus</taxon>
    </lineage>
</organism>
<dbReference type="EMBL" id="QJPH01000401">
    <property type="protein sequence ID" value="PZN75099.1"/>
    <property type="molecule type" value="Genomic_DNA"/>
</dbReference>
<feature type="transmembrane region" description="Helical" evidence="1">
    <location>
        <begin position="127"/>
        <end position="147"/>
    </location>
</feature>
<reference evidence="2 3" key="1">
    <citation type="journal article" date="2018" name="Aquat. Microb. Ecol.">
        <title>Gammaproteobacterial methanotrophs dominate.</title>
        <authorList>
            <person name="Rissanen A.J."/>
            <person name="Saarenheimo J."/>
            <person name="Tiirola M."/>
            <person name="Peura S."/>
            <person name="Aalto S.L."/>
            <person name="Karvinen A."/>
            <person name="Nykanen H."/>
        </authorList>
    </citation>
    <scope>NUCLEOTIDE SEQUENCE [LARGE SCALE GENOMIC DNA]</scope>
    <source>
        <strain evidence="2">AMbin10</strain>
    </source>
</reference>
<evidence type="ECO:0000256" key="1">
    <source>
        <dbReference type="SAM" id="Phobius"/>
    </source>
</evidence>
<gene>
    <name evidence="2" type="ORF">DM484_19575</name>
</gene>
<proteinExistence type="predicted"/>
<dbReference type="Proteomes" id="UP000249396">
    <property type="component" value="Unassembled WGS sequence"/>
</dbReference>
<evidence type="ECO:0000313" key="2">
    <source>
        <dbReference type="EMBL" id="PZN75099.1"/>
    </source>
</evidence>
<keyword evidence="1" id="KW-1133">Transmembrane helix</keyword>
<comment type="caution">
    <text evidence="2">The sequence shown here is derived from an EMBL/GenBank/DDBJ whole genome shotgun (WGS) entry which is preliminary data.</text>
</comment>
<sequence>MTVIKNPLIERLETLLADVFSITEGSLEANVRRVGDELPGDLRDLLLNLANGRTEKGDIEGDPIEFAFLCGQAYERLENFFHSRLAADIAFHAPDGTPPLELEKKDFAALSRFMTLRDRALRTIADYTLKFLLVSAILLFMGLSLGLI</sequence>
<accession>A0A2W4QYH4</accession>
<keyword evidence="1" id="KW-0812">Transmembrane</keyword>
<keyword evidence="1" id="KW-0472">Membrane</keyword>
<dbReference type="AlphaFoldDB" id="A0A2W4QYH4"/>
<name>A0A2W4QYH4_9GAMM</name>
<evidence type="ECO:0000313" key="3">
    <source>
        <dbReference type="Proteomes" id="UP000249396"/>
    </source>
</evidence>